<proteinExistence type="predicted"/>
<dbReference type="EMBL" id="CAJMXA010004245">
    <property type="protein sequence ID" value="CAE6538091.1"/>
    <property type="molecule type" value="Genomic_DNA"/>
</dbReference>
<name>A0A8H3DRL6_9AGAM</name>
<evidence type="ECO:0000313" key="1">
    <source>
        <dbReference type="EMBL" id="CAE6538091.1"/>
    </source>
</evidence>
<reference evidence="1" key="1">
    <citation type="submission" date="2021-01" db="EMBL/GenBank/DDBJ databases">
        <authorList>
            <person name="Kaushik A."/>
        </authorList>
    </citation>
    <scope>NUCLEOTIDE SEQUENCE</scope>
    <source>
        <strain evidence="1">AG6-10EEA</strain>
    </source>
</reference>
<dbReference type="Proteomes" id="UP000663853">
    <property type="component" value="Unassembled WGS sequence"/>
</dbReference>
<accession>A0A8H3DRL6</accession>
<gene>
    <name evidence="1" type="ORF">RDB_LOCUS185540</name>
</gene>
<dbReference type="AlphaFoldDB" id="A0A8H3DRL6"/>
<organism evidence="1 2">
    <name type="scientific">Rhizoctonia solani</name>
    <dbReference type="NCBI Taxonomy" id="456999"/>
    <lineage>
        <taxon>Eukaryota</taxon>
        <taxon>Fungi</taxon>
        <taxon>Dikarya</taxon>
        <taxon>Basidiomycota</taxon>
        <taxon>Agaricomycotina</taxon>
        <taxon>Agaricomycetes</taxon>
        <taxon>Cantharellales</taxon>
        <taxon>Ceratobasidiaceae</taxon>
        <taxon>Rhizoctonia</taxon>
    </lineage>
</organism>
<comment type="caution">
    <text evidence="1">The sequence shown here is derived from an EMBL/GenBank/DDBJ whole genome shotgun (WGS) entry which is preliminary data.</text>
</comment>
<evidence type="ECO:0000313" key="2">
    <source>
        <dbReference type="Proteomes" id="UP000663853"/>
    </source>
</evidence>
<sequence>MQAFLEELANNDLLGLIGFAIHRLDPTRESQDPPMGKVYCSEFKQIVLAMINTLGLTSSSSIKPSYFFEYMTEWLKHLQYNDIFSQMAGSEHAKTCAVFRRELLWDVITRIGPKDVSDEVNLRLKILILRVVRGLASTRRLLQFAMSNAGLDDRGAKLASESVSEDRLTNYL</sequence>
<protein>
    <submittedName>
        <fullName evidence="1">Uncharacterized protein</fullName>
    </submittedName>
</protein>